<dbReference type="PATRIC" id="fig|1330534.3.peg.2864"/>
<organism evidence="1 2">
    <name type="scientific">Ruminiclostridium papyrosolvens C7</name>
    <dbReference type="NCBI Taxonomy" id="1330534"/>
    <lineage>
        <taxon>Bacteria</taxon>
        <taxon>Bacillati</taxon>
        <taxon>Bacillota</taxon>
        <taxon>Clostridia</taxon>
        <taxon>Eubacteriales</taxon>
        <taxon>Oscillospiraceae</taxon>
        <taxon>Ruminiclostridium</taxon>
    </lineage>
</organism>
<reference evidence="1 2" key="1">
    <citation type="journal article" date="2013" name="Genome Announc.">
        <title>Draft Genome Sequence of the Cellulolytic Bacterium Clostridium papyrosolvens C7 (ATCC 700395).</title>
        <authorList>
            <person name="Zepeda V."/>
            <person name="Dassa B."/>
            <person name="Borovok I."/>
            <person name="Lamed R."/>
            <person name="Bayer E.A."/>
            <person name="Cate J.H."/>
        </authorList>
    </citation>
    <scope>NUCLEOTIDE SEQUENCE [LARGE SCALE GENOMIC DNA]</scope>
    <source>
        <strain evidence="1 2">C7</strain>
    </source>
</reference>
<dbReference type="RefSeq" id="WP_020816344.1">
    <property type="nucleotide sequence ID" value="NZ_ATAY01000070.1"/>
</dbReference>
<sequence>MKRKDFILDDINDLYISVYLVGYEKEGESCIFVLYSKMPEEKILYLLVIDSYEKDNINQTLDILDKIHKKRKLDMLIWTHPHDDHSIGLENIISKRCNKNTKIITAEILNCKLPKYSKICDSLITYISTKNKYKKLENRWSINPLGHFPEVLQEVVFTKGKDIIEKMQIRCISPYPNIGNVQAGLENENINKLSIGIIIEIIRRENRLNFLFSGDMEKQTIEAIIQEQEDEEIPSVYNYIKIPHHGSDNSSNLVNILDNEIKSEIGCSTVFCDKKLPRMNSIKKYSNFIEDIYCTADINTNSFGNGIIEVNYDLKNQKSNINFNGTATKIVM</sequence>
<name>U4R0F8_9FIRM</name>
<evidence type="ECO:0000313" key="2">
    <source>
        <dbReference type="Proteomes" id="UP000016860"/>
    </source>
</evidence>
<comment type="caution">
    <text evidence="1">The sequence shown here is derived from an EMBL/GenBank/DDBJ whole genome shotgun (WGS) entry which is preliminary data.</text>
</comment>
<dbReference type="PANTHER" id="PTHR30619">
    <property type="entry name" value="DNA INTERNALIZATION/COMPETENCE PROTEIN COMEC/REC2"/>
    <property type="match status" value="1"/>
</dbReference>
<gene>
    <name evidence="1" type="ORF">L323_14440</name>
</gene>
<dbReference type="Gene3D" id="3.60.15.10">
    <property type="entry name" value="Ribonuclease Z/Hydroxyacylglutathione hydrolase-like"/>
    <property type="match status" value="1"/>
</dbReference>
<dbReference type="InterPro" id="IPR052159">
    <property type="entry name" value="Competence_DNA_uptake"/>
</dbReference>
<protein>
    <recommendedName>
        <fullName evidence="3">Metallo-beta-lactamase domain-containing protein</fullName>
    </recommendedName>
</protein>
<dbReference type="EMBL" id="ATAY01000070">
    <property type="protein sequence ID" value="EPR10220.1"/>
    <property type="molecule type" value="Genomic_DNA"/>
</dbReference>
<dbReference type="OrthoDB" id="9783680at2"/>
<evidence type="ECO:0000313" key="1">
    <source>
        <dbReference type="EMBL" id="EPR10220.1"/>
    </source>
</evidence>
<dbReference type="STRING" id="1330534.L323_14440"/>
<dbReference type="PANTHER" id="PTHR30619:SF1">
    <property type="entry name" value="RECOMBINATION PROTEIN 2"/>
    <property type="match status" value="1"/>
</dbReference>
<evidence type="ECO:0008006" key="3">
    <source>
        <dbReference type="Google" id="ProtNLM"/>
    </source>
</evidence>
<proteinExistence type="predicted"/>
<dbReference type="InterPro" id="IPR036866">
    <property type="entry name" value="RibonucZ/Hydroxyglut_hydro"/>
</dbReference>
<accession>U4R0F8</accession>
<dbReference type="AlphaFoldDB" id="U4R0F8"/>
<dbReference type="Proteomes" id="UP000016860">
    <property type="component" value="Unassembled WGS sequence"/>
</dbReference>
<dbReference type="SUPFAM" id="SSF56281">
    <property type="entry name" value="Metallo-hydrolase/oxidoreductase"/>
    <property type="match status" value="1"/>
</dbReference>